<dbReference type="GO" id="GO:0006415">
    <property type="term" value="P:translational termination"/>
    <property type="evidence" value="ECO:0007669"/>
    <property type="project" value="UniProtKB-UniRule"/>
</dbReference>
<keyword evidence="2 3" id="KW-0648">Protein biosynthesis</keyword>
<dbReference type="EMBL" id="LCCU01000010">
    <property type="protein sequence ID" value="KKS37944.1"/>
    <property type="molecule type" value="Genomic_DNA"/>
</dbReference>
<accession>A0A0G0YMT6</accession>
<dbReference type="Gene3D" id="1.10.132.20">
    <property type="entry name" value="Ribosome-recycling factor"/>
    <property type="match status" value="1"/>
</dbReference>
<dbReference type="PANTHER" id="PTHR20982:SF3">
    <property type="entry name" value="MITOCHONDRIAL RIBOSOME RECYCLING FACTOR PSEUDO 1"/>
    <property type="match status" value="1"/>
</dbReference>
<dbReference type="InterPro" id="IPR023584">
    <property type="entry name" value="Ribosome_recyc_fac_dom"/>
</dbReference>
<dbReference type="NCBIfam" id="TIGR00496">
    <property type="entry name" value="frr"/>
    <property type="match status" value="1"/>
</dbReference>
<evidence type="ECO:0000256" key="3">
    <source>
        <dbReference type="HAMAP-Rule" id="MF_00040"/>
    </source>
</evidence>
<organism evidence="5 6">
    <name type="scientific">candidate division WWE3 bacterium GW2011_GWF1_42_14</name>
    <dbReference type="NCBI Taxonomy" id="1619138"/>
    <lineage>
        <taxon>Bacteria</taxon>
        <taxon>Katanobacteria</taxon>
    </lineage>
</organism>
<dbReference type="GO" id="GO:0005737">
    <property type="term" value="C:cytoplasm"/>
    <property type="evidence" value="ECO:0007669"/>
    <property type="project" value="UniProtKB-SubCell"/>
</dbReference>
<protein>
    <recommendedName>
        <fullName evidence="3">Ribosome-recycling factor</fullName>
        <shortName evidence="3">RRF</shortName>
    </recommendedName>
    <alternativeName>
        <fullName evidence="3">Ribosome-releasing factor</fullName>
    </alternativeName>
</protein>
<comment type="similarity">
    <text evidence="1 3">Belongs to the RRF family.</text>
</comment>
<proteinExistence type="inferred from homology"/>
<evidence type="ECO:0000259" key="4">
    <source>
        <dbReference type="Pfam" id="PF01765"/>
    </source>
</evidence>
<evidence type="ECO:0000256" key="1">
    <source>
        <dbReference type="ARBA" id="ARBA00005912"/>
    </source>
</evidence>
<reference evidence="5 6" key="1">
    <citation type="journal article" date="2015" name="Nature">
        <title>rRNA introns, odd ribosomes, and small enigmatic genomes across a large radiation of phyla.</title>
        <authorList>
            <person name="Brown C.T."/>
            <person name="Hug L.A."/>
            <person name="Thomas B.C."/>
            <person name="Sharon I."/>
            <person name="Castelle C.J."/>
            <person name="Singh A."/>
            <person name="Wilkins M.J."/>
            <person name="Williams K.H."/>
            <person name="Banfield J.F."/>
        </authorList>
    </citation>
    <scope>NUCLEOTIDE SEQUENCE [LARGE SCALE GENOMIC DNA]</scope>
</reference>
<dbReference type="PATRIC" id="fig|1619138.3.peg.529"/>
<evidence type="ECO:0000313" key="5">
    <source>
        <dbReference type="EMBL" id="KKS37944.1"/>
    </source>
</evidence>
<comment type="caution">
    <text evidence="5">The sequence shown here is derived from an EMBL/GenBank/DDBJ whole genome shotgun (WGS) entry which is preliminary data.</text>
</comment>
<feature type="domain" description="Ribosome recycling factor" evidence="4">
    <location>
        <begin position="18"/>
        <end position="180"/>
    </location>
</feature>
<dbReference type="GO" id="GO:0043023">
    <property type="term" value="F:ribosomal large subunit binding"/>
    <property type="evidence" value="ECO:0007669"/>
    <property type="project" value="TreeGrafter"/>
</dbReference>
<dbReference type="AlphaFoldDB" id="A0A0G0YMT6"/>
<dbReference type="Pfam" id="PF01765">
    <property type="entry name" value="RRF"/>
    <property type="match status" value="1"/>
</dbReference>
<dbReference type="HAMAP" id="MF_00040">
    <property type="entry name" value="RRF"/>
    <property type="match status" value="1"/>
</dbReference>
<gene>
    <name evidence="3" type="primary">frr</name>
    <name evidence="5" type="ORF">UV00_C0010G0016</name>
</gene>
<evidence type="ECO:0000256" key="2">
    <source>
        <dbReference type="ARBA" id="ARBA00022917"/>
    </source>
</evidence>
<comment type="subcellular location">
    <subcellularLocation>
        <location evidence="3">Cytoplasm</location>
    </subcellularLocation>
</comment>
<dbReference type="FunFam" id="3.30.1360.40:FF:000001">
    <property type="entry name" value="Ribosome-recycling factor"/>
    <property type="match status" value="1"/>
</dbReference>
<sequence>MNTSELKSKLSKIHEFLQGELSQIRTGRATPSLIENIAVEAYGAKMMIIELGSITVLDSQNLAVVPWDKGLIKSITKAIRENQASLTPIEESDRIRVPVPSLTEERRKELAKMVGVKAEESKNAIRNIRQEAMKDIEKMFSDKSIGEDEKFRLKEETEKIVREFIDGVEEISETKRSEILSV</sequence>
<dbReference type="Gene3D" id="3.30.1360.40">
    <property type="match status" value="1"/>
</dbReference>
<keyword evidence="3" id="KW-0963">Cytoplasm</keyword>
<dbReference type="InterPro" id="IPR036191">
    <property type="entry name" value="RRF_sf"/>
</dbReference>
<comment type="function">
    <text evidence="3">Responsible for the release of ribosomes from messenger RNA at the termination of protein biosynthesis. May increase the efficiency of translation by recycling ribosomes from one round of translation to another.</text>
</comment>
<name>A0A0G0YMT6_UNCKA</name>
<dbReference type="PANTHER" id="PTHR20982">
    <property type="entry name" value="RIBOSOME RECYCLING FACTOR"/>
    <property type="match status" value="1"/>
</dbReference>
<evidence type="ECO:0000313" key="6">
    <source>
        <dbReference type="Proteomes" id="UP000033847"/>
    </source>
</evidence>
<dbReference type="InterPro" id="IPR002661">
    <property type="entry name" value="Ribosome_recyc_fac"/>
</dbReference>
<dbReference type="Proteomes" id="UP000033847">
    <property type="component" value="Unassembled WGS sequence"/>
</dbReference>
<dbReference type="SUPFAM" id="SSF55194">
    <property type="entry name" value="Ribosome recycling factor, RRF"/>
    <property type="match status" value="1"/>
</dbReference>